<name>A0ABS8GWQ4_9FLAO</name>
<reference evidence="2 3" key="1">
    <citation type="submission" date="2021-11" db="EMBL/GenBank/DDBJ databases">
        <title>Seasonal and diel survey of microbial diversity of the Tyrrhenian coast.</title>
        <authorList>
            <person name="Gattoni G."/>
            <person name="Corral P."/>
        </authorList>
    </citation>
    <scope>NUCLEOTIDE SEQUENCE [LARGE SCALE GENOMIC DNA]</scope>
    <source>
        <strain evidence="2 3">Mr9</strain>
    </source>
</reference>
<accession>A0ABS8GWQ4</accession>
<sequence>MHVETFTYLLEHPDRITADQSLELREIVKTYPYFQAARALYLKGLKNEDSYLYNTELKKTAAHTQDRSVLFDYITSEVFNQTDVSEQIKNQEAQLKNMAVYEFTDVSAQLDAEEVNKANRVLDPDFFIPKEPVEESTPEKQLQIGKPLDFNKKETHSFSEWLKLTSFNKINRETEALPIEEEAETQTEQEEIRADSESYIEPQIPSEDDPDRARRLELIDRFIETNPKIKVSPPDTGFKKTDLEDRFKPSDSLMTETLARVYVEQKNYTKAKQAYKILSLKYPEKSGFFADQIRAIEQLQESK</sequence>
<evidence type="ECO:0000256" key="1">
    <source>
        <dbReference type="SAM" id="MobiDB-lite"/>
    </source>
</evidence>
<dbReference type="Proteomes" id="UP001197770">
    <property type="component" value="Unassembled WGS sequence"/>
</dbReference>
<evidence type="ECO:0000313" key="2">
    <source>
        <dbReference type="EMBL" id="MCC4213541.1"/>
    </source>
</evidence>
<protein>
    <recommendedName>
        <fullName evidence="4">Tetratricopeptide repeat protein</fullName>
    </recommendedName>
</protein>
<dbReference type="EMBL" id="JAJGMW010000016">
    <property type="protein sequence ID" value="MCC4213541.1"/>
    <property type="molecule type" value="Genomic_DNA"/>
</dbReference>
<organism evidence="2 3">
    <name type="scientific">Leeuwenhoekiella parthenopeia</name>
    <dbReference type="NCBI Taxonomy" id="2890320"/>
    <lineage>
        <taxon>Bacteria</taxon>
        <taxon>Pseudomonadati</taxon>
        <taxon>Bacteroidota</taxon>
        <taxon>Flavobacteriia</taxon>
        <taxon>Flavobacteriales</taxon>
        <taxon>Flavobacteriaceae</taxon>
        <taxon>Leeuwenhoekiella</taxon>
    </lineage>
</organism>
<comment type="caution">
    <text evidence="2">The sequence shown here is derived from an EMBL/GenBank/DDBJ whole genome shotgun (WGS) entry which is preliminary data.</text>
</comment>
<keyword evidence="3" id="KW-1185">Reference proteome</keyword>
<feature type="region of interest" description="Disordered" evidence="1">
    <location>
        <begin position="181"/>
        <end position="210"/>
    </location>
</feature>
<evidence type="ECO:0000313" key="3">
    <source>
        <dbReference type="Proteomes" id="UP001197770"/>
    </source>
</evidence>
<proteinExistence type="predicted"/>
<gene>
    <name evidence="2" type="ORF">LLW17_12490</name>
</gene>
<dbReference type="RefSeq" id="WP_228230623.1">
    <property type="nucleotide sequence ID" value="NZ_JAJGMW010000016.1"/>
</dbReference>
<evidence type="ECO:0008006" key="4">
    <source>
        <dbReference type="Google" id="ProtNLM"/>
    </source>
</evidence>